<dbReference type="SUPFAM" id="SSF53335">
    <property type="entry name" value="S-adenosyl-L-methionine-dependent methyltransferases"/>
    <property type="match status" value="1"/>
</dbReference>
<dbReference type="Gene3D" id="3.40.50.150">
    <property type="entry name" value="Vaccinia Virus protein VP39"/>
    <property type="match status" value="1"/>
</dbReference>
<dbReference type="Pfam" id="PF13489">
    <property type="entry name" value="Methyltransf_23"/>
    <property type="match status" value="1"/>
</dbReference>
<reference evidence="1" key="1">
    <citation type="submission" date="2018-06" db="EMBL/GenBank/DDBJ databases">
        <authorList>
            <person name="Zhirakovskaya E."/>
        </authorList>
    </citation>
    <scope>NUCLEOTIDE SEQUENCE</scope>
</reference>
<accession>A0A3B1CLW9</accession>
<sequence length="303" mass="33794">MSLIKRPCPVCSSSERSEVVILKQDHFTKNNPSYNLGKIPALGLSVEQEYPIVRCVECGLIYSLYHLDDEGEKIVYNEIIDSGISKRKVLTIGRRLGDLKRWHNLLSLTGKGGKDSIAIKLLDYGCGWGTFLQVAHGPGVTAIGFDVTSWKIEFARSNGVTVCESEKELLKHAPFDLCLSTSVLEHLHYPGEAVKAISRLMKPGGFAHITCVIGDVYRDSRWENIKARVERGEGIPKEINPWEHLNYFTNETFLNLMTANGFTPVDGPEEAGGGIKTCVKTALKRKFPFLKNKHSVSGFWKKV</sequence>
<dbReference type="InterPro" id="IPR029063">
    <property type="entry name" value="SAM-dependent_MTases_sf"/>
</dbReference>
<evidence type="ECO:0008006" key="2">
    <source>
        <dbReference type="Google" id="ProtNLM"/>
    </source>
</evidence>
<gene>
    <name evidence="1" type="ORF">MNBD_NITROSPINAE04-1069</name>
</gene>
<name>A0A3B1CLW9_9ZZZZ</name>
<dbReference type="CDD" id="cd02440">
    <property type="entry name" value="AdoMet_MTases"/>
    <property type="match status" value="1"/>
</dbReference>
<proteinExistence type="predicted"/>
<dbReference type="EMBL" id="UOGA01000165">
    <property type="protein sequence ID" value="VAX19865.1"/>
    <property type="molecule type" value="Genomic_DNA"/>
</dbReference>
<dbReference type="AlphaFoldDB" id="A0A3B1CLW9"/>
<organism evidence="1">
    <name type="scientific">hydrothermal vent metagenome</name>
    <dbReference type="NCBI Taxonomy" id="652676"/>
    <lineage>
        <taxon>unclassified sequences</taxon>
        <taxon>metagenomes</taxon>
        <taxon>ecological metagenomes</taxon>
    </lineage>
</organism>
<dbReference type="PANTHER" id="PTHR43861">
    <property type="entry name" value="TRANS-ACONITATE 2-METHYLTRANSFERASE-RELATED"/>
    <property type="match status" value="1"/>
</dbReference>
<protein>
    <recommendedName>
        <fullName evidence="2">Methyltransferase type 11 domain-containing protein</fullName>
    </recommendedName>
</protein>
<evidence type="ECO:0000313" key="1">
    <source>
        <dbReference type="EMBL" id="VAX19865.1"/>
    </source>
</evidence>